<protein>
    <submittedName>
        <fullName evidence="1">Uncharacterized protein</fullName>
    </submittedName>
</protein>
<keyword evidence="2" id="KW-1185">Reference proteome</keyword>
<organism evidence="1 2">
    <name type="scientific">Weissella coleopterorum</name>
    <dbReference type="NCBI Taxonomy" id="2714949"/>
    <lineage>
        <taxon>Bacteria</taxon>
        <taxon>Bacillati</taxon>
        <taxon>Bacillota</taxon>
        <taxon>Bacilli</taxon>
        <taxon>Lactobacillales</taxon>
        <taxon>Lactobacillaceae</taxon>
        <taxon>Weissella</taxon>
    </lineage>
</organism>
<sequence length="108" mass="13103">MHNFKSLVGGLKDSNTIALVKFYLFLEINQRCSWENVVRFVQTLPWHDFGCMSVNQVQLIWIRQVLEEWEKLEIVKFETGQLVMLKPVIWYENLEHKRRDWCDVSQRF</sequence>
<proteinExistence type="predicted"/>
<dbReference type="EMBL" id="CP049888">
    <property type="protein sequence ID" value="QIL50877.1"/>
    <property type="molecule type" value="Genomic_DNA"/>
</dbReference>
<dbReference type="RefSeq" id="WP_166010908.1">
    <property type="nucleotide sequence ID" value="NZ_CP049888.1"/>
</dbReference>
<dbReference type="Proteomes" id="UP000500741">
    <property type="component" value="Chromosome"/>
</dbReference>
<accession>A0A6G8B0W0</accession>
<reference evidence="1 2" key="1">
    <citation type="submission" date="2020-03" db="EMBL/GenBank/DDBJ databases">
        <title>Weissella sp. nov., isolated from Cybister lewisianus.</title>
        <authorList>
            <person name="Hyun D.-W."/>
            <person name="Bae J.-W."/>
        </authorList>
    </citation>
    <scope>NUCLEOTIDE SEQUENCE [LARGE SCALE GENOMIC DNA]</scope>
    <source>
        <strain evidence="1 2">HDW19</strain>
    </source>
</reference>
<name>A0A6G8B0W0_9LACO</name>
<dbReference type="KEGG" id="wco:G7084_05830"/>
<dbReference type="AlphaFoldDB" id="A0A6G8B0W0"/>
<evidence type="ECO:0000313" key="1">
    <source>
        <dbReference type="EMBL" id="QIL50877.1"/>
    </source>
</evidence>
<evidence type="ECO:0000313" key="2">
    <source>
        <dbReference type="Proteomes" id="UP000500741"/>
    </source>
</evidence>
<gene>
    <name evidence="1" type="ORF">G7084_05830</name>
</gene>